<evidence type="ECO:0000256" key="9">
    <source>
        <dbReference type="PIRNR" id="PIRNR002869"/>
    </source>
</evidence>
<comment type="caution">
    <text evidence="10">The sequence shown here is derived from an EMBL/GenBank/DDBJ whole genome shotgun (WGS) entry which is preliminary data.</text>
</comment>
<dbReference type="RefSeq" id="WP_193800274.1">
    <property type="nucleotide sequence ID" value="NZ_JADEWC010000008.1"/>
</dbReference>
<feature type="transmembrane region" description="Helical" evidence="8">
    <location>
        <begin position="87"/>
        <end position="110"/>
    </location>
</feature>
<feature type="transmembrane region" description="Helical" evidence="8">
    <location>
        <begin position="394"/>
        <end position="413"/>
    </location>
</feature>
<dbReference type="PRINTS" id="PR01806">
    <property type="entry name" value="VIRFACTRMVIN"/>
</dbReference>
<keyword evidence="8 9" id="KW-0813">Transport</keyword>
<reference evidence="10 11" key="1">
    <citation type="submission" date="2020-10" db="EMBL/GenBank/DDBJ databases">
        <authorList>
            <person name="Castelo-Branco R."/>
            <person name="Eusebio N."/>
            <person name="Adriana R."/>
            <person name="Vieira A."/>
            <person name="Brugerolle De Fraissinette N."/>
            <person name="Rezende De Castro R."/>
            <person name="Schneider M.P."/>
            <person name="Vasconcelos V."/>
            <person name="Leao P.N."/>
        </authorList>
    </citation>
    <scope>NUCLEOTIDE SEQUENCE [LARGE SCALE GENOMIC DNA]</scope>
    <source>
        <strain evidence="10 11">LEGE 03274</strain>
    </source>
</reference>
<evidence type="ECO:0000256" key="5">
    <source>
        <dbReference type="ARBA" id="ARBA00022984"/>
    </source>
</evidence>
<feature type="transmembrane region" description="Helical" evidence="8">
    <location>
        <begin position="361"/>
        <end position="382"/>
    </location>
</feature>
<dbReference type="NCBIfam" id="TIGR01695">
    <property type="entry name" value="murJ_mviN"/>
    <property type="match status" value="1"/>
</dbReference>
<feature type="transmembrane region" description="Helical" evidence="8">
    <location>
        <begin position="453"/>
        <end position="475"/>
    </location>
</feature>
<feature type="transmembrane region" description="Helical" evidence="8">
    <location>
        <begin position="164"/>
        <end position="184"/>
    </location>
</feature>
<dbReference type="EMBL" id="JADEWC010000008">
    <property type="protein sequence ID" value="MBE9222109.1"/>
    <property type="molecule type" value="Genomic_DNA"/>
</dbReference>
<dbReference type="Pfam" id="PF03023">
    <property type="entry name" value="MurJ"/>
    <property type="match status" value="1"/>
</dbReference>
<comment type="pathway">
    <text evidence="8">Cell wall biogenesis; peptidoglycan biosynthesis.</text>
</comment>
<keyword evidence="3 8" id="KW-0812">Transmembrane</keyword>
<feature type="transmembrane region" description="Helical" evidence="8">
    <location>
        <begin position="56"/>
        <end position="75"/>
    </location>
</feature>
<evidence type="ECO:0000256" key="2">
    <source>
        <dbReference type="ARBA" id="ARBA00022475"/>
    </source>
</evidence>
<evidence type="ECO:0000256" key="6">
    <source>
        <dbReference type="ARBA" id="ARBA00022989"/>
    </source>
</evidence>
<dbReference type="HAMAP" id="MF_02078">
    <property type="entry name" value="MurJ_MviN"/>
    <property type="match status" value="1"/>
</dbReference>
<evidence type="ECO:0000256" key="1">
    <source>
        <dbReference type="ARBA" id="ARBA00004651"/>
    </source>
</evidence>
<feature type="transmembrane region" description="Helical" evidence="8">
    <location>
        <begin position="242"/>
        <end position="262"/>
    </location>
</feature>
<evidence type="ECO:0000313" key="11">
    <source>
        <dbReference type="Proteomes" id="UP000654604"/>
    </source>
</evidence>
<keyword evidence="11" id="KW-1185">Reference proteome</keyword>
<sequence>MNKGKTRSIGNIAGIVGIGTFISKLTGLVREQVVAAAFGVGAVANAYAYSYVIPGFLLILLGGINGPFHSALVSVLAKRDQKEAAPLIETVTTLVTGILFVVTIILIVYASRFIDLIAPGLDSEVRAIAITQFKIMAPLAIFAGLVGIGFGSLNASDQYWLPSLSPLFSSLTTIIGVGGLLWVLGGQINDPEYLRLGGIVLASTTLLGGIWQWLAQQIALVKSGISRFRFRFEFGREGVKDVMKVMIPATLSSGMLHINVYTDLFFASYLPNAAAAMRYANFVVLTPVGILSNVILVPFLPVFSRLTEPENWGELKLKIRQSLVLTGLTMFPFSAIFVALSQPIVRIIYERGVFRADASSIVAPVLLAYALGMFFYLARDVLVRVFYALGDGNTPFKISIFNIFLNAFLDYVLVRSFEVQGLVFATIGVNVISLIIFIALLHRRLNGLPLLEWAGVFVILVVASVISGFACWGIHQGLTSFWGDESFILQFINLSVASIGAIALFLIFGKLLKLPELELLSNRVLAKIKRSK</sequence>
<evidence type="ECO:0000256" key="4">
    <source>
        <dbReference type="ARBA" id="ARBA00022960"/>
    </source>
</evidence>
<name>A0ABR9V5J2_9CHRO</name>
<keyword evidence="7 8" id="KW-0472">Membrane</keyword>
<evidence type="ECO:0000256" key="8">
    <source>
        <dbReference type="HAMAP-Rule" id="MF_02078"/>
    </source>
</evidence>
<feature type="transmembrane region" description="Helical" evidence="8">
    <location>
        <begin position="130"/>
        <end position="152"/>
    </location>
</feature>
<dbReference type="InterPro" id="IPR004268">
    <property type="entry name" value="MurJ"/>
</dbReference>
<dbReference type="CDD" id="cd13123">
    <property type="entry name" value="MATE_MurJ_like"/>
    <property type="match status" value="1"/>
</dbReference>
<proteinExistence type="inferred from homology"/>
<gene>
    <name evidence="8 10" type="primary">murJ</name>
    <name evidence="10" type="ORF">IQ215_05300</name>
</gene>
<accession>A0ABR9V5J2</accession>
<evidence type="ECO:0000256" key="7">
    <source>
        <dbReference type="ARBA" id="ARBA00023136"/>
    </source>
</evidence>
<comment type="subcellular location">
    <subcellularLocation>
        <location evidence="1 8">Cell membrane</location>
        <topology evidence="1 8">Multi-pass membrane protein</topology>
    </subcellularLocation>
</comment>
<feature type="transmembrane region" description="Helical" evidence="8">
    <location>
        <begin position="419"/>
        <end position="441"/>
    </location>
</feature>
<feature type="transmembrane region" description="Helical" evidence="8">
    <location>
        <begin position="323"/>
        <end position="349"/>
    </location>
</feature>
<feature type="transmembrane region" description="Helical" evidence="8">
    <location>
        <begin position="196"/>
        <end position="221"/>
    </location>
</feature>
<keyword evidence="5 8" id="KW-0573">Peptidoglycan synthesis</keyword>
<organism evidence="10 11">
    <name type="scientific">Cyanobacterium stanieri LEGE 03274</name>
    <dbReference type="NCBI Taxonomy" id="1828756"/>
    <lineage>
        <taxon>Bacteria</taxon>
        <taxon>Bacillati</taxon>
        <taxon>Cyanobacteriota</taxon>
        <taxon>Cyanophyceae</taxon>
        <taxon>Oscillatoriophycideae</taxon>
        <taxon>Chroococcales</taxon>
        <taxon>Geminocystaceae</taxon>
        <taxon>Cyanobacterium</taxon>
    </lineage>
</organism>
<dbReference type="PANTHER" id="PTHR43486">
    <property type="entry name" value="LIPID II FLIPPASE MURJ-RELATED"/>
    <property type="match status" value="1"/>
</dbReference>
<keyword evidence="6 8" id="KW-1133">Transmembrane helix</keyword>
<feature type="transmembrane region" description="Helical" evidence="8">
    <location>
        <begin position="487"/>
        <end position="508"/>
    </location>
</feature>
<keyword evidence="2 8" id="KW-1003">Cell membrane</keyword>
<comment type="similarity">
    <text evidence="8 9">Belongs to the MurJ/MviN family.</text>
</comment>
<feature type="transmembrane region" description="Helical" evidence="8">
    <location>
        <begin position="33"/>
        <end position="50"/>
    </location>
</feature>
<dbReference type="PANTHER" id="PTHR43486:SF1">
    <property type="entry name" value="LIPID II FLIPPASE MURJ-RELATED"/>
    <property type="match status" value="1"/>
</dbReference>
<feature type="transmembrane region" description="Helical" evidence="8">
    <location>
        <begin position="282"/>
        <end position="303"/>
    </location>
</feature>
<dbReference type="PIRSF" id="PIRSF002869">
    <property type="entry name" value="MviN"/>
    <property type="match status" value="1"/>
</dbReference>
<protein>
    <recommendedName>
        <fullName evidence="8">Probable lipid II flippase MurJ</fullName>
    </recommendedName>
</protein>
<keyword evidence="8 9" id="KW-0961">Cell wall biogenesis/degradation</keyword>
<dbReference type="Proteomes" id="UP000654604">
    <property type="component" value="Unassembled WGS sequence"/>
</dbReference>
<evidence type="ECO:0000313" key="10">
    <source>
        <dbReference type="EMBL" id="MBE9222109.1"/>
    </source>
</evidence>
<evidence type="ECO:0000256" key="3">
    <source>
        <dbReference type="ARBA" id="ARBA00022692"/>
    </source>
</evidence>
<keyword evidence="4 8" id="KW-0133">Cell shape</keyword>
<comment type="function">
    <text evidence="8 9">Involved in peptidoglycan biosynthesis. Transports lipid-linked peptidoglycan precursors from the inner to the outer leaflet of the cytoplasmic membrane.</text>
</comment>